<proteinExistence type="predicted"/>
<sequence length="278" mass="29112">MKPEAFTIRSSRPEAPGKGPGAFATGALVACLALAGVAGGLPGVARAQSPTPVPRHSWSFTGPLGHFDMAAVQRGYAVYDQVCASCHGMTAVTYGDLGGMGLTEEQVGRIAHAHHVRAGTDATGKPVSRPATSDDHLLSPYASPAAAVAANHGARPPDQSRLAVVYPGGVDRMRALLLGYGQSPPPGTQVPEGSFYNPYAVNGLIAMPPLLHDGGVTYADGTSPTAAQQADDVVTFLAWVAQPHLEERHRTGVRVIAFLLVLLVLTFCLKRRIWSDVH</sequence>
<evidence type="ECO:0000256" key="9">
    <source>
        <dbReference type="PIRSR" id="PIRSR602326-1"/>
    </source>
</evidence>
<dbReference type="InterPro" id="IPR002326">
    <property type="entry name" value="Cyt_c1"/>
</dbReference>
<dbReference type="GO" id="GO:0009055">
    <property type="term" value="F:electron transfer activity"/>
    <property type="evidence" value="ECO:0007669"/>
    <property type="project" value="InterPro"/>
</dbReference>
<dbReference type="PANTHER" id="PTHR10266">
    <property type="entry name" value="CYTOCHROME C1"/>
    <property type="match status" value="1"/>
</dbReference>
<evidence type="ECO:0000256" key="7">
    <source>
        <dbReference type="ARBA" id="ARBA00023004"/>
    </source>
</evidence>
<dbReference type="PRINTS" id="PR00603">
    <property type="entry name" value="CYTOCHROMEC1"/>
</dbReference>
<evidence type="ECO:0000259" key="11">
    <source>
        <dbReference type="PROSITE" id="PS51007"/>
    </source>
</evidence>
<dbReference type="Gene3D" id="1.10.760.10">
    <property type="entry name" value="Cytochrome c-like domain"/>
    <property type="match status" value="1"/>
</dbReference>
<dbReference type="GO" id="GO:0046872">
    <property type="term" value="F:metal ion binding"/>
    <property type="evidence" value="ECO:0007669"/>
    <property type="project" value="UniProtKB-KW"/>
</dbReference>
<keyword evidence="4 10" id="KW-0812">Transmembrane</keyword>
<evidence type="ECO:0000256" key="6">
    <source>
        <dbReference type="ARBA" id="ARBA00022989"/>
    </source>
</evidence>
<organism evidence="12 13">
    <name type="scientific">Novacetimonas pomaceti</name>
    <dbReference type="NCBI Taxonomy" id="2021998"/>
    <lineage>
        <taxon>Bacteria</taxon>
        <taxon>Pseudomonadati</taxon>
        <taxon>Pseudomonadota</taxon>
        <taxon>Alphaproteobacteria</taxon>
        <taxon>Acetobacterales</taxon>
        <taxon>Acetobacteraceae</taxon>
        <taxon>Novacetimonas</taxon>
    </lineage>
</organism>
<evidence type="ECO:0000256" key="4">
    <source>
        <dbReference type="ARBA" id="ARBA00022692"/>
    </source>
</evidence>
<gene>
    <name evidence="12" type="ORF">CFR71_03490</name>
</gene>
<dbReference type="Proteomes" id="UP000247609">
    <property type="component" value="Unassembled WGS sequence"/>
</dbReference>
<name>A0A318QFE5_9PROT</name>
<keyword evidence="5 9" id="KW-0479">Metal-binding</keyword>
<dbReference type="PANTHER" id="PTHR10266:SF3">
    <property type="entry name" value="CYTOCHROME C1, HEME PROTEIN, MITOCHONDRIAL"/>
    <property type="match status" value="1"/>
</dbReference>
<dbReference type="Gene3D" id="1.20.5.100">
    <property type="entry name" value="Cytochrome c1, transmembrane anchor, C-terminal"/>
    <property type="match status" value="1"/>
</dbReference>
<dbReference type="GO" id="GO:0020037">
    <property type="term" value="F:heme binding"/>
    <property type="evidence" value="ECO:0007669"/>
    <property type="project" value="InterPro"/>
</dbReference>
<dbReference type="InterPro" id="IPR036909">
    <property type="entry name" value="Cyt_c-like_dom_sf"/>
</dbReference>
<keyword evidence="6 10" id="KW-1133">Transmembrane helix</keyword>
<feature type="binding site" description="covalent" evidence="9">
    <location>
        <position position="83"/>
    </location>
    <ligand>
        <name>heme c</name>
        <dbReference type="ChEBI" id="CHEBI:61717"/>
    </ligand>
</feature>
<feature type="domain" description="Cytochrome c" evidence="11">
    <location>
        <begin position="70"/>
        <end position="241"/>
    </location>
</feature>
<dbReference type="SUPFAM" id="SSF46626">
    <property type="entry name" value="Cytochrome c"/>
    <property type="match status" value="1"/>
</dbReference>
<dbReference type="AlphaFoldDB" id="A0A318QFE5"/>
<dbReference type="RefSeq" id="WP_110527028.1">
    <property type="nucleotide sequence ID" value="NZ_NOXG01000002.1"/>
</dbReference>
<dbReference type="Pfam" id="PF02167">
    <property type="entry name" value="Cytochrom_C1"/>
    <property type="match status" value="1"/>
</dbReference>
<dbReference type="PROSITE" id="PS51007">
    <property type="entry name" value="CYTC"/>
    <property type="match status" value="1"/>
</dbReference>
<evidence type="ECO:0000256" key="8">
    <source>
        <dbReference type="ARBA" id="ARBA00023136"/>
    </source>
</evidence>
<evidence type="ECO:0000256" key="5">
    <source>
        <dbReference type="ARBA" id="ARBA00022723"/>
    </source>
</evidence>
<dbReference type="InterPro" id="IPR009056">
    <property type="entry name" value="Cyt_c-like_dom"/>
</dbReference>
<evidence type="ECO:0000256" key="10">
    <source>
        <dbReference type="SAM" id="Phobius"/>
    </source>
</evidence>
<evidence type="ECO:0000313" key="13">
    <source>
        <dbReference type="Proteomes" id="UP000247609"/>
    </source>
</evidence>
<accession>A0A318QFE5</accession>
<feature type="binding site" description="covalent" evidence="9">
    <location>
        <position position="86"/>
    </location>
    <ligand>
        <name>heme c</name>
        <dbReference type="ChEBI" id="CHEBI:61717"/>
    </ligand>
</feature>
<dbReference type="GO" id="GO:0016020">
    <property type="term" value="C:membrane"/>
    <property type="evidence" value="ECO:0007669"/>
    <property type="project" value="UniProtKB-SubCell"/>
</dbReference>
<feature type="binding site" description="covalent" evidence="9">
    <location>
        <position position="207"/>
    </location>
    <ligand>
        <name>heme c</name>
        <dbReference type="ChEBI" id="CHEBI:61717"/>
    </ligand>
</feature>
<feature type="binding site" description="covalent" evidence="9">
    <location>
        <position position="87"/>
    </location>
    <ligand>
        <name>heme c</name>
        <dbReference type="ChEBI" id="CHEBI:61717"/>
    </ligand>
</feature>
<keyword evidence="8 10" id="KW-0472">Membrane</keyword>
<keyword evidence="7 9" id="KW-0408">Iron</keyword>
<comment type="subcellular location">
    <subcellularLocation>
        <location evidence="1">Membrane</location>
    </subcellularLocation>
</comment>
<protein>
    <recommendedName>
        <fullName evidence="2">Cytochrome c1</fullName>
    </recommendedName>
</protein>
<dbReference type="EMBL" id="NOXG01000002">
    <property type="protein sequence ID" value="PYD76594.1"/>
    <property type="molecule type" value="Genomic_DNA"/>
</dbReference>
<comment type="caution">
    <text evidence="12">The sequence shown here is derived from an EMBL/GenBank/DDBJ whole genome shotgun (WGS) entry which is preliminary data.</text>
</comment>
<dbReference type="PROSITE" id="PS51257">
    <property type="entry name" value="PROKAR_LIPOPROTEIN"/>
    <property type="match status" value="1"/>
</dbReference>
<feature type="transmembrane region" description="Helical" evidence="10">
    <location>
        <begin position="251"/>
        <end position="269"/>
    </location>
</feature>
<evidence type="ECO:0000256" key="3">
    <source>
        <dbReference type="ARBA" id="ARBA00022617"/>
    </source>
</evidence>
<reference evidence="12 13" key="1">
    <citation type="submission" date="2017-07" db="EMBL/GenBank/DDBJ databases">
        <title>A draft genome sequence of Komagataeibacter sp. T5K1.</title>
        <authorList>
            <person name="Skraban J."/>
            <person name="Cleenwerck I."/>
            <person name="Vandamme P."/>
            <person name="Trcek J."/>
        </authorList>
    </citation>
    <scope>NUCLEOTIDE SEQUENCE [LARGE SCALE GENOMIC DNA]</scope>
    <source>
        <strain evidence="12 13">T5K1</strain>
    </source>
</reference>
<evidence type="ECO:0000313" key="12">
    <source>
        <dbReference type="EMBL" id="PYD76594.1"/>
    </source>
</evidence>
<keyword evidence="3 9" id="KW-0349">Heme</keyword>
<comment type="cofactor">
    <cofactor evidence="9">
        <name>heme c</name>
        <dbReference type="ChEBI" id="CHEBI:61717"/>
    </cofactor>
    <text evidence="9">Binds 1 heme c group covalently per subunit.</text>
</comment>
<evidence type="ECO:0000256" key="2">
    <source>
        <dbReference type="ARBA" id="ARBA00016165"/>
    </source>
</evidence>
<evidence type="ECO:0000256" key="1">
    <source>
        <dbReference type="ARBA" id="ARBA00004370"/>
    </source>
</evidence>